<name>A0A820NC25_9BILA</name>
<gene>
    <name evidence="3" type="ORF">KXQ929_LOCUS50358</name>
</gene>
<sequence length="66" mass="7627">LEIFASADAAYVLAYSVIMLTTDLHSVNVIKKKMTKEQYIKMNRGINDSRDLPEEFLSKIYDEIKN</sequence>
<dbReference type="GO" id="GO:0005085">
    <property type="term" value="F:guanyl-nucleotide exchange factor activity"/>
    <property type="evidence" value="ECO:0007669"/>
    <property type="project" value="InterPro"/>
</dbReference>
<evidence type="ECO:0000313" key="4">
    <source>
        <dbReference type="Proteomes" id="UP000663868"/>
    </source>
</evidence>
<dbReference type="EMBL" id="CAJOBB010022949">
    <property type="protein sequence ID" value="CAF4389175.1"/>
    <property type="molecule type" value="Genomic_DNA"/>
</dbReference>
<dbReference type="PROSITE" id="PS50190">
    <property type="entry name" value="SEC7"/>
    <property type="match status" value="1"/>
</dbReference>
<dbReference type="PANTHER" id="PTHR10663">
    <property type="entry name" value="GUANYL-NUCLEOTIDE EXCHANGE FACTOR"/>
    <property type="match status" value="1"/>
</dbReference>
<feature type="transmembrane region" description="Helical" evidence="1">
    <location>
        <begin position="12"/>
        <end position="30"/>
    </location>
</feature>
<proteinExistence type="predicted"/>
<dbReference type="Gene3D" id="1.10.1000.11">
    <property type="entry name" value="Arf Nucleotide-binding Site Opener,domain 2"/>
    <property type="match status" value="1"/>
</dbReference>
<dbReference type="Proteomes" id="UP000663868">
    <property type="component" value="Unassembled WGS sequence"/>
</dbReference>
<evidence type="ECO:0000313" key="3">
    <source>
        <dbReference type="EMBL" id="CAF4389175.1"/>
    </source>
</evidence>
<protein>
    <recommendedName>
        <fullName evidence="2">SEC7 domain-containing protein</fullName>
    </recommendedName>
</protein>
<reference evidence="3" key="1">
    <citation type="submission" date="2021-02" db="EMBL/GenBank/DDBJ databases">
        <authorList>
            <person name="Nowell W R."/>
        </authorList>
    </citation>
    <scope>NUCLEOTIDE SEQUENCE</scope>
</reference>
<dbReference type="AlphaFoldDB" id="A0A820NC25"/>
<keyword evidence="1" id="KW-0812">Transmembrane</keyword>
<evidence type="ECO:0000256" key="1">
    <source>
        <dbReference type="SAM" id="Phobius"/>
    </source>
</evidence>
<dbReference type="PANTHER" id="PTHR10663:SF375">
    <property type="entry name" value="LD29171P"/>
    <property type="match status" value="1"/>
</dbReference>
<feature type="non-terminal residue" evidence="3">
    <location>
        <position position="66"/>
    </location>
</feature>
<feature type="non-terminal residue" evidence="3">
    <location>
        <position position="1"/>
    </location>
</feature>
<feature type="domain" description="SEC7" evidence="2">
    <location>
        <begin position="2"/>
        <end position="66"/>
    </location>
</feature>
<dbReference type="InterPro" id="IPR023394">
    <property type="entry name" value="Sec7_C_sf"/>
</dbReference>
<evidence type="ECO:0000259" key="2">
    <source>
        <dbReference type="PROSITE" id="PS50190"/>
    </source>
</evidence>
<dbReference type="Pfam" id="PF01369">
    <property type="entry name" value="Sec7"/>
    <property type="match status" value="1"/>
</dbReference>
<comment type="caution">
    <text evidence="3">The sequence shown here is derived from an EMBL/GenBank/DDBJ whole genome shotgun (WGS) entry which is preliminary data.</text>
</comment>
<keyword evidence="1" id="KW-1133">Transmembrane helix</keyword>
<dbReference type="InterPro" id="IPR035999">
    <property type="entry name" value="Sec7_dom_sf"/>
</dbReference>
<organism evidence="3 4">
    <name type="scientific">Adineta steineri</name>
    <dbReference type="NCBI Taxonomy" id="433720"/>
    <lineage>
        <taxon>Eukaryota</taxon>
        <taxon>Metazoa</taxon>
        <taxon>Spiralia</taxon>
        <taxon>Gnathifera</taxon>
        <taxon>Rotifera</taxon>
        <taxon>Eurotatoria</taxon>
        <taxon>Bdelloidea</taxon>
        <taxon>Adinetida</taxon>
        <taxon>Adinetidae</taxon>
        <taxon>Adineta</taxon>
    </lineage>
</organism>
<keyword evidence="1" id="KW-0472">Membrane</keyword>
<dbReference type="GO" id="GO:0032012">
    <property type="term" value="P:regulation of ARF protein signal transduction"/>
    <property type="evidence" value="ECO:0007669"/>
    <property type="project" value="InterPro"/>
</dbReference>
<dbReference type="InterPro" id="IPR000904">
    <property type="entry name" value="Sec7_dom"/>
</dbReference>
<dbReference type="SUPFAM" id="SSF48425">
    <property type="entry name" value="Sec7 domain"/>
    <property type="match status" value="1"/>
</dbReference>
<accession>A0A820NC25</accession>